<dbReference type="CDD" id="cd18095">
    <property type="entry name" value="SpoU-like_rRNA-MTase"/>
    <property type="match status" value="1"/>
</dbReference>
<dbReference type="AlphaFoldDB" id="A0A926FAH1"/>
<evidence type="ECO:0000256" key="2">
    <source>
        <dbReference type="ARBA" id="ARBA00022603"/>
    </source>
</evidence>
<accession>A0A926FAH1</accession>
<proteinExistence type="inferred from homology"/>
<dbReference type="InterPro" id="IPR053888">
    <property type="entry name" value="MRM3-like_sub_bind"/>
</dbReference>
<dbReference type="InterPro" id="IPR001537">
    <property type="entry name" value="SpoU_MeTrfase"/>
</dbReference>
<dbReference type="PANTHER" id="PTHR43191">
    <property type="entry name" value="RRNA METHYLTRANSFERASE 3"/>
    <property type="match status" value="1"/>
</dbReference>
<evidence type="ECO:0000313" key="6">
    <source>
        <dbReference type="EMBL" id="MBC8597308.1"/>
    </source>
</evidence>
<dbReference type="GO" id="GO:0008173">
    <property type="term" value="F:RNA methyltransferase activity"/>
    <property type="evidence" value="ECO:0007669"/>
    <property type="project" value="InterPro"/>
</dbReference>
<evidence type="ECO:0000256" key="3">
    <source>
        <dbReference type="ARBA" id="ARBA00022679"/>
    </source>
</evidence>
<comment type="similarity">
    <text evidence="1">Belongs to the class IV-like SAM-binding methyltransferase superfamily. RNA methyltransferase TrmH family.</text>
</comment>
<dbReference type="GO" id="GO:0006396">
    <property type="term" value="P:RNA processing"/>
    <property type="evidence" value="ECO:0007669"/>
    <property type="project" value="InterPro"/>
</dbReference>
<dbReference type="InterPro" id="IPR029026">
    <property type="entry name" value="tRNA_m1G_MTases_N"/>
</dbReference>
<dbReference type="RefSeq" id="WP_262432618.1">
    <property type="nucleotide sequence ID" value="NZ_JACRTE010000020.1"/>
</dbReference>
<dbReference type="PANTHER" id="PTHR43191:SF2">
    <property type="entry name" value="RRNA METHYLTRANSFERASE 3, MITOCHONDRIAL"/>
    <property type="match status" value="1"/>
</dbReference>
<comment type="caution">
    <text evidence="6">The sequence shown here is derived from an EMBL/GenBank/DDBJ whole genome shotgun (WGS) entry which is preliminary data.</text>
</comment>
<evidence type="ECO:0000256" key="1">
    <source>
        <dbReference type="ARBA" id="ARBA00007228"/>
    </source>
</evidence>
<dbReference type="SUPFAM" id="SSF55315">
    <property type="entry name" value="L30e-like"/>
    <property type="match status" value="1"/>
</dbReference>
<dbReference type="SUPFAM" id="SSF75217">
    <property type="entry name" value="alpha/beta knot"/>
    <property type="match status" value="1"/>
</dbReference>
<evidence type="ECO:0000259" key="4">
    <source>
        <dbReference type="Pfam" id="PF00588"/>
    </source>
</evidence>
<protein>
    <submittedName>
        <fullName evidence="6">RNA methyltransferase</fullName>
    </submittedName>
</protein>
<dbReference type="InterPro" id="IPR029028">
    <property type="entry name" value="Alpha/beta_knot_MTases"/>
</dbReference>
<feature type="domain" description="MRM3-like substrate binding" evidence="5">
    <location>
        <begin position="10"/>
        <end position="90"/>
    </location>
</feature>
<keyword evidence="7" id="KW-1185">Reference proteome</keyword>
<dbReference type="Gene3D" id="3.30.1330.30">
    <property type="match status" value="1"/>
</dbReference>
<organism evidence="6 7">
    <name type="scientific">Qingrenia yutianensis</name>
    <dbReference type="NCBI Taxonomy" id="2763676"/>
    <lineage>
        <taxon>Bacteria</taxon>
        <taxon>Bacillati</taxon>
        <taxon>Bacillota</taxon>
        <taxon>Clostridia</taxon>
        <taxon>Eubacteriales</taxon>
        <taxon>Oscillospiraceae</taxon>
        <taxon>Qingrenia</taxon>
    </lineage>
</organism>
<dbReference type="Pfam" id="PF22435">
    <property type="entry name" value="MRM3-like_sub_bind"/>
    <property type="match status" value="1"/>
</dbReference>
<dbReference type="EMBL" id="JACRTE010000020">
    <property type="protein sequence ID" value="MBC8597308.1"/>
    <property type="molecule type" value="Genomic_DNA"/>
</dbReference>
<dbReference type="InterPro" id="IPR051259">
    <property type="entry name" value="rRNA_Methyltransferase"/>
</dbReference>
<gene>
    <name evidence="6" type="ORF">H8706_10595</name>
</gene>
<sequence>MSEIITSAQNNIFKHIAKLNDAKYRNKFGEFVLEGERLVCDAENLGADISFVVIKDGYDGKIPQCEKIYTFDEKLFSQMKNTVNSQGILAVAKIERNKTADFSTARTVVYLDGVSDPGNMGTIIRTCDAAGVDAVVISKTCVDVFNPKVVRSTMASIFNVNLIFDDNCLEKLKNDGFCLIGTYLGAKKSIFDIDFLQKCVIIIGNEANGISEKVLDMCTENVIIPMVGGCESLNAAVSCSVCVYEALRQKISR</sequence>
<keyword evidence="3" id="KW-0808">Transferase</keyword>
<dbReference type="Proteomes" id="UP000647416">
    <property type="component" value="Unassembled WGS sequence"/>
</dbReference>
<reference evidence="6" key="1">
    <citation type="submission" date="2020-08" db="EMBL/GenBank/DDBJ databases">
        <title>Genome public.</title>
        <authorList>
            <person name="Liu C."/>
            <person name="Sun Q."/>
        </authorList>
    </citation>
    <scope>NUCLEOTIDE SEQUENCE</scope>
    <source>
        <strain evidence="6">NSJ-50</strain>
    </source>
</reference>
<keyword evidence="2 6" id="KW-0489">Methyltransferase</keyword>
<dbReference type="Gene3D" id="3.40.1280.10">
    <property type="match status" value="1"/>
</dbReference>
<feature type="domain" description="tRNA/rRNA methyltransferase SpoU type" evidence="4">
    <location>
        <begin position="107"/>
        <end position="244"/>
    </location>
</feature>
<dbReference type="GO" id="GO:0032259">
    <property type="term" value="P:methylation"/>
    <property type="evidence" value="ECO:0007669"/>
    <property type="project" value="UniProtKB-KW"/>
</dbReference>
<dbReference type="InterPro" id="IPR029064">
    <property type="entry name" value="Ribosomal_eL30-like_sf"/>
</dbReference>
<evidence type="ECO:0000259" key="5">
    <source>
        <dbReference type="Pfam" id="PF22435"/>
    </source>
</evidence>
<dbReference type="GO" id="GO:0003723">
    <property type="term" value="F:RNA binding"/>
    <property type="evidence" value="ECO:0007669"/>
    <property type="project" value="InterPro"/>
</dbReference>
<name>A0A926FAH1_9FIRM</name>
<dbReference type="Pfam" id="PF00588">
    <property type="entry name" value="SpoU_methylase"/>
    <property type="match status" value="1"/>
</dbReference>
<evidence type="ECO:0000313" key="7">
    <source>
        <dbReference type="Proteomes" id="UP000647416"/>
    </source>
</evidence>